<keyword evidence="1 5" id="KW-0560">Oxidoreductase</keyword>
<dbReference type="AlphaFoldDB" id="A0A0U5EY53"/>
<accession>A0A0U5EY53</accession>
<feature type="domain" description="GFO/IDH/MocA-like oxidoreductase" evidence="4">
    <location>
        <begin position="142"/>
        <end position="276"/>
    </location>
</feature>
<name>A0A0U5EY53_9PROT</name>
<evidence type="ECO:0000259" key="4">
    <source>
        <dbReference type="Pfam" id="PF22725"/>
    </source>
</evidence>
<dbReference type="Proteomes" id="UP000056109">
    <property type="component" value="Chromosome I"/>
</dbReference>
<reference evidence="6" key="1">
    <citation type="submission" date="2014-09" db="EMBL/GenBank/DDBJ databases">
        <authorList>
            <person name="Illeghems K.G."/>
        </authorList>
    </citation>
    <scope>NUCLEOTIDE SEQUENCE [LARGE SCALE GENOMIC DNA]</scope>
    <source>
        <strain evidence="6">108B</strain>
    </source>
</reference>
<dbReference type="GO" id="GO:0050112">
    <property type="term" value="F:inositol 2-dehydrogenase (NAD+) activity"/>
    <property type="evidence" value="ECO:0007669"/>
    <property type="project" value="UniProtKB-EC"/>
</dbReference>
<dbReference type="KEGG" id="asz:ASN_3449"/>
<dbReference type="PATRIC" id="fig|446692.3.peg.3659"/>
<evidence type="ECO:0000256" key="1">
    <source>
        <dbReference type="ARBA" id="ARBA00023002"/>
    </source>
</evidence>
<dbReference type="InterPro" id="IPR055170">
    <property type="entry name" value="GFO_IDH_MocA-like_dom"/>
</dbReference>
<dbReference type="EC" id="1.1.1.18" evidence="5"/>
<dbReference type="InterPro" id="IPR050463">
    <property type="entry name" value="Gfo/Idh/MocA_oxidrdct_glycsds"/>
</dbReference>
<keyword evidence="6" id="KW-1185">Reference proteome</keyword>
<dbReference type="InterPro" id="IPR036291">
    <property type="entry name" value="NAD(P)-bd_dom_sf"/>
</dbReference>
<feature type="region of interest" description="Disordered" evidence="2">
    <location>
        <begin position="371"/>
        <end position="392"/>
    </location>
</feature>
<sequence>MTKRKLRIGLIGSGFMGRTHAFGYSTASRVFDLPFQLELACLADITDEAAAKAADALGFARSTSDWRALVNDPEIDVVNITAPNAFHKEMALAAIAAGKHVYCEKPLAPLAADAREMADAAEAKGVKTQVGFNYLCNPMLALARDMIVAGELGEIRGYRGLHAEDYMADAMSPFTFRLDPAGGGALADIGSHALATAEFLMGPAAGPITQVMGDCVTVIKTRPDGKGGTRAVQVDDIGRALLRFENGATGSVEGNWIATGRTMQHDFEVYGTKGALAFTQQRFNELHFFSTSDARGRKGFRRIEAGPEHAPYGLFCVAPGHQLGFNDLKAIEVARYLEALAGHQPEPFNFRAGLRIQTLVETIHASSRSAAWREVPTDKVQHQEEYRQHEKA</sequence>
<evidence type="ECO:0000259" key="3">
    <source>
        <dbReference type="Pfam" id="PF01408"/>
    </source>
</evidence>
<dbReference type="Pfam" id="PF01408">
    <property type="entry name" value="GFO_IDH_MocA"/>
    <property type="match status" value="1"/>
</dbReference>
<evidence type="ECO:0000313" key="5">
    <source>
        <dbReference type="EMBL" id="CEF42681.1"/>
    </source>
</evidence>
<dbReference type="GO" id="GO:0000166">
    <property type="term" value="F:nucleotide binding"/>
    <property type="evidence" value="ECO:0007669"/>
    <property type="project" value="InterPro"/>
</dbReference>
<dbReference type="SUPFAM" id="SSF55347">
    <property type="entry name" value="Glyceraldehyde-3-phosphate dehydrogenase-like, C-terminal domain"/>
    <property type="match status" value="1"/>
</dbReference>
<proteinExistence type="predicted"/>
<dbReference type="EMBL" id="LN606600">
    <property type="protein sequence ID" value="CEF42681.1"/>
    <property type="molecule type" value="Genomic_DNA"/>
</dbReference>
<gene>
    <name evidence="5" type="ORF">ASN_3449</name>
</gene>
<feature type="domain" description="Gfo/Idh/MocA-like oxidoreductase N-terminal" evidence="3">
    <location>
        <begin position="6"/>
        <end position="132"/>
    </location>
</feature>
<evidence type="ECO:0000313" key="6">
    <source>
        <dbReference type="Proteomes" id="UP000056109"/>
    </source>
</evidence>
<dbReference type="PANTHER" id="PTHR43818">
    <property type="entry name" value="BCDNA.GH03377"/>
    <property type="match status" value="1"/>
</dbReference>
<feature type="compositionally biased region" description="Basic and acidic residues" evidence="2">
    <location>
        <begin position="375"/>
        <end position="392"/>
    </location>
</feature>
<dbReference type="InterPro" id="IPR000683">
    <property type="entry name" value="Gfo/Idh/MocA-like_OxRdtase_N"/>
</dbReference>
<organism evidence="5 6">
    <name type="scientific">Acetobacter senegalensis</name>
    <dbReference type="NCBI Taxonomy" id="446692"/>
    <lineage>
        <taxon>Bacteria</taxon>
        <taxon>Pseudomonadati</taxon>
        <taxon>Pseudomonadota</taxon>
        <taxon>Alphaproteobacteria</taxon>
        <taxon>Acetobacterales</taxon>
        <taxon>Acetobacteraceae</taxon>
        <taxon>Acetobacter</taxon>
    </lineage>
</organism>
<evidence type="ECO:0000256" key="2">
    <source>
        <dbReference type="SAM" id="MobiDB-lite"/>
    </source>
</evidence>
<dbReference type="RefSeq" id="WP_058988800.1">
    <property type="nucleotide sequence ID" value="NZ_JAIMFQ010000024.1"/>
</dbReference>
<dbReference type="Gene3D" id="3.40.50.720">
    <property type="entry name" value="NAD(P)-binding Rossmann-like Domain"/>
    <property type="match status" value="1"/>
</dbReference>
<dbReference type="GeneID" id="34784402"/>
<dbReference type="SUPFAM" id="SSF51735">
    <property type="entry name" value="NAD(P)-binding Rossmann-fold domains"/>
    <property type="match status" value="1"/>
</dbReference>
<dbReference type="PANTHER" id="PTHR43818:SF11">
    <property type="entry name" value="BCDNA.GH03377"/>
    <property type="match status" value="1"/>
</dbReference>
<dbReference type="Pfam" id="PF22725">
    <property type="entry name" value="GFO_IDH_MocA_C3"/>
    <property type="match status" value="1"/>
</dbReference>
<protein>
    <submittedName>
        <fullName evidence="5">Oxidoreductase</fullName>
        <ecNumber evidence="5">1.1.1.18</ecNumber>
    </submittedName>
</protein>
<dbReference type="Gene3D" id="3.30.360.10">
    <property type="entry name" value="Dihydrodipicolinate Reductase, domain 2"/>
    <property type="match status" value="1"/>
</dbReference>